<protein>
    <submittedName>
        <fullName evidence="1">Uncharacterized protein</fullName>
    </submittedName>
</protein>
<gene>
    <name evidence="1" type="ORF">CYLTODRAFT_327375</name>
</gene>
<dbReference type="AlphaFoldDB" id="A0A0D7AS75"/>
<feature type="non-terminal residue" evidence="1">
    <location>
        <position position="1"/>
    </location>
</feature>
<dbReference type="STRING" id="1314674.A0A0D7AS75"/>
<organism evidence="1 2">
    <name type="scientific">Cylindrobasidium torrendii FP15055 ss-10</name>
    <dbReference type="NCBI Taxonomy" id="1314674"/>
    <lineage>
        <taxon>Eukaryota</taxon>
        <taxon>Fungi</taxon>
        <taxon>Dikarya</taxon>
        <taxon>Basidiomycota</taxon>
        <taxon>Agaricomycotina</taxon>
        <taxon>Agaricomycetes</taxon>
        <taxon>Agaricomycetidae</taxon>
        <taxon>Agaricales</taxon>
        <taxon>Marasmiineae</taxon>
        <taxon>Physalacriaceae</taxon>
        <taxon>Cylindrobasidium</taxon>
    </lineage>
</organism>
<sequence length="160" mass="18588">TDDEEMPANPLRTSLQDTITSLYSQCYLASRIRLPRPAESQLHHTLYIVKIERPDLFRERLWVSPYTFDRLIKTLEDDVIFQNHSELEPQASVKEQVAVTLFVLGHDSNGASQQLAHVRYPSKKEKDAAQDWVEKHSWHEGWCFVDGTLVPLAFCPFWYG</sequence>
<dbReference type="Proteomes" id="UP000054007">
    <property type="component" value="Unassembled WGS sequence"/>
</dbReference>
<accession>A0A0D7AS75</accession>
<evidence type="ECO:0000313" key="2">
    <source>
        <dbReference type="Proteomes" id="UP000054007"/>
    </source>
</evidence>
<keyword evidence="2" id="KW-1185">Reference proteome</keyword>
<reference evidence="1 2" key="1">
    <citation type="journal article" date="2015" name="Fungal Genet. Biol.">
        <title>Evolution of novel wood decay mechanisms in Agaricales revealed by the genome sequences of Fistulina hepatica and Cylindrobasidium torrendii.</title>
        <authorList>
            <person name="Floudas D."/>
            <person name="Held B.W."/>
            <person name="Riley R."/>
            <person name="Nagy L.G."/>
            <person name="Koehler G."/>
            <person name="Ransdell A.S."/>
            <person name="Younus H."/>
            <person name="Chow J."/>
            <person name="Chiniquy J."/>
            <person name="Lipzen A."/>
            <person name="Tritt A."/>
            <person name="Sun H."/>
            <person name="Haridas S."/>
            <person name="LaButti K."/>
            <person name="Ohm R.A."/>
            <person name="Kues U."/>
            <person name="Blanchette R.A."/>
            <person name="Grigoriev I.V."/>
            <person name="Minto R.E."/>
            <person name="Hibbett D.S."/>
        </authorList>
    </citation>
    <scope>NUCLEOTIDE SEQUENCE [LARGE SCALE GENOMIC DNA]</scope>
    <source>
        <strain evidence="1 2">FP15055 ss-10</strain>
    </source>
</reference>
<proteinExistence type="predicted"/>
<feature type="non-terminal residue" evidence="1">
    <location>
        <position position="160"/>
    </location>
</feature>
<dbReference type="OrthoDB" id="2408877at2759"/>
<name>A0A0D7AS75_9AGAR</name>
<dbReference type="EMBL" id="KN881067">
    <property type="protein sequence ID" value="KIY61082.1"/>
    <property type="molecule type" value="Genomic_DNA"/>
</dbReference>
<evidence type="ECO:0000313" key="1">
    <source>
        <dbReference type="EMBL" id="KIY61082.1"/>
    </source>
</evidence>